<comment type="similarity">
    <text evidence="2 11 12">Belongs to the ATPase A chain family.</text>
</comment>
<evidence type="ECO:0000256" key="11">
    <source>
        <dbReference type="HAMAP-Rule" id="MF_01393"/>
    </source>
</evidence>
<dbReference type="EMBL" id="JACHXV010000010">
    <property type="protein sequence ID" value="MBB3174704.1"/>
    <property type="molecule type" value="Genomic_DNA"/>
</dbReference>
<reference evidence="13 15" key="2">
    <citation type="submission" date="2020-08" db="EMBL/GenBank/DDBJ databases">
        <title>Genomic Encyclopedia of Type Strains, Phase III (KMG-III): the genomes of soil and plant-associated and newly described type strains.</title>
        <authorList>
            <person name="Whitman W."/>
        </authorList>
    </citation>
    <scope>NUCLEOTIDE SEQUENCE [LARGE SCALE GENOMIC DNA]</scope>
    <source>
        <strain evidence="13 15">CECT 8088</strain>
    </source>
</reference>
<gene>
    <name evidence="11" type="primary">atpB</name>
    <name evidence="13" type="ORF">FHR90_002550</name>
    <name evidence="14" type="ORF">HUK83_03995</name>
</gene>
<keyword evidence="3 11" id="KW-0813">Transport</keyword>
<dbReference type="AlphaFoldDB" id="A0A839V2H1"/>
<dbReference type="InterPro" id="IPR023011">
    <property type="entry name" value="ATP_synth_F0_asu_AS"/>
</dbReference>
<dbReference type="NCBIfam" id="TIGR01131">
    <property type="entry name" value="ATP_synt_6_or_A"/>
    <property type="match status" value="1"/>
</dbReference>
<dbReference type="GO" id="GO:0046933">
    <property type="term" value="F:proton-transporting ATP synthase activity, rotational mechanism"/>
    <property type="evidence" value="ECO:0007669"/>
    <property type="project" value="UniProtKB-UniRule"/>
</dbReference>
<keyword evidence="9 11" id="KW-0472">Membrane</keyword>
<dbReference type="PANTHER" id="PTHR11410:SF0">
    <property type="entry name" value="ATP SYNTHASE SUBUNIT A"/>
    <property type="match status" value="1"/>
</dbReference>
<dbReference type="Gene3D" id="1.20.120.220">
    <property type="entry name" value="ATP synthase, F0 complex, subunit A"/>
    <property type="match status" value="1"/>
</dbReference>
<dbReference type="GO" id="GO:0045259">
    <property type="term" value="C:proton-transporting ATP synthase complex"/>
    <property type="evidence" value="ECO:0007669"/>
    <property type="project" value="UniProtKB-KW"/>
</dbReference>
<dbReference type="PROSITE" id="PS00449">
    <property type="entry name" value="ATPASE_A"/>
    <property type="match status" value="1"/>
</dbReference>
<evidence type="ECO:0000256" key="5">
    <source>
        <dbReference type="ARBA" id="ARBA00022692"/>
    </source>
</evidence>
<dbReference type="Proteomes" id="UP000565205">
    <property type="component" value="Unassembled WGS sequence"/>
</dbReference>
<keyword evidence="8 11" id="KW-0406">Ion transport</keyword>
<keyword evidence="15" id="KW-1185">Reference proteome</keyword>
<accession>A0A839V2H1</accession>
<evidence type="ECO:0000313" key="15">
    <source>
        <dbReference type="Proteomes" id="UP000557688"/>
    </source>
</evidence>
<evidence type="ECO:0000256" key="7">
    <source>
        <dbReference type="ARBA" id="ARBA00022989"/>
    </source>
</evidence>
<evidence type="ECO:0000256" key="10">
    <source>
        <dbReference type="ARBA" id="ARBA00023310"/>
    </source>
</evidence>
<dbReference type="InterPro" id="IPR045083">
    <property type="entry name" value="ATP_synth_F0_asu_bact/mt"/>
</dbReference>
<dbReference type="Pfam" id="PF00119">
    <property type="entry name" value="ATP-synt_A"/>
    <property type="match status" value="1"/>
</dbReference>
<evidence type="ECO:0000256" key="1">
    <source>
        <dbReference type="ARBA" id="ARBA00004141"/>
    </source>
</evidence>
<sequence>MAAEKHSIDALGQFVLYPVFGNVGRSLHIAQSNVLMAIAAILILGLLYLGMRPRAVVPGRLQAAAELLYEFVYNMVDDQLGRKAHAYFPFVFALFCFILFGNYLGLIPGSFTYTSHIAVTLTLALVVFVLGLIVSLRVQGLHFFAHFLPEGSPIFLAPLLVPIEIISYLSRPISLSIRLFANMVAGHVLFEVFAAFTIMLGSLGVIGKFIAVAPVAVNVAMFALELLVGALQAYVFAILTCIYLREAAVETHDEALV</sequence>
<dbReference type="RefSeq" id="WP_176622229.1">
    <property type="nucleotide sequence ID" value="NZ_JABXXQ010000041.1"/>
</dbReference>
<dbReference type="PRINTS" id="PR00123">
    <property type="entry name" value="ATPASEA"/>
</dbReference>
<evidence type="ECO:0000256" key="8">
    <source>
        <dbReference type="ARBA" id="ARBA00023065"/>
    </source>
</evidence>
<dbReference type="GO" id="GO:0005886">
    <property type="term" value="C:plasma membrane"/>
    <property type="evidence" value="ECO:0007669"/>
    <property type="project" value="UniProtKB-SubCell"/>
</dbReference>
<reference evidence="14 16" key="1">
    <citation type="submission" date="2020-06" db="EMBL/GenBank/DDBJ databases">
        <title>Description of novel acetic acid bacteria.</title>
        <authorList>
            <person name="Sombolestani A."/>
        </authorList>
    </citation>
    <scope>NUCLEOTIDE SEQUENCE [LARGE SCALE GENOMIC DNA]</scope>
    <source>
        <strain evidence="14 16">LMG 26838</strain>
    </source>
</reference>
<dbReference type="SUPFAM" id="SSF81336">
    <property type="entry name" value="F1F0 ATP synthase subunit A"/>
    <property type="match status" value="1"/>
</dbReference>
<dbReference type="HAMAP" id="MF_01393">
    <property type="entry name" value="ATP_synth_a_bact"/>
    <property type="match status" value="1"/>
</dbReference>
<keyword evidence="4 11" id="KW-0138">CF(0)</keyword>
<proteinExistence type="inferred from homology"/>
<comment type="subcellular location">
    <subcellularLocation>
        <location evidence="11 12">Cell membrane</location>
        <topology evidence="11 12">Multi-pass membrane protein</topology>
    </subcellularLocation>
    <subcellularLocation>
        <location evidence="1">Membrane</location>
        <topology evidence="1">Multi-pass membrane protein</topology>
    </subcellularLocation>
</comment>
<evidence type="ECO:0000256" key="3">
    <source>
        <dbReference type="ARBA" id="ARBA00022448"/>
    </source>
</evidence>
<comment type="caution">
    <text evidence="13">The sequence shown here is derived from an EMBL/GenBank/DDBJ whole genome shotgun (WGS) entry which is preliminary data.</text>
</comment>
<feature type="transmembrane region" description="Helical" evidence="11">
    <location>
        <begin position="34"/>
        <end position="51"/>
    </location>
</feature>
<evidence type="ECO:0000256" key="12">
    <source>
        <dbReference type="RuleBase" id="RU000483"/>
    </source>
</evidence>
<feature type="transmembrane region" description="Helical" evidence="11">
    <location>
        <begin position="86"/>
        <end position="105"/>
    </location>
</feature>
<evidence type="ECO:0000256" key="4">
    <source>
        <dbReference type="ARBA" id="ARBA00022547"/>
    </source>
</evidence>
<keyword evidence="7 11" id="KW-1133">Transmembrane helix</keyword>
<keyword evidence="11" id="KW-1003">Cell membrane</keyword>
<evidence type="ECO:0000313" key="14">
    <source>
        <dbReference type="EMBL" id="NVN29498.1"/>
    </source>
</evidence>
<evidence type="ECO:0000313" key="13">
    <source>
        <dbReference type="EMBL" id="MBB3174704.1"/>
    </source>
</evidence>
<feature type="transmembrane region" description="Helical" evidence="11">
    <location>
        <begin position="117"/>
        <end position="139"/>
    </location>
</feature>
<keyword evidence="10 11" id="KW-0066">ATP synthesis</keyword>
<evidence type="ECO:0000313" key="16">
    <source>
        <dbReference type="Proteomes" id="UP000565205"/>
    </source>
</evidence>
<dbReference type="PANTHER" id="PTHR11410">
    <property type="entry name" value="ATP SYNTHASE SUBUNIT A"/>
    <property type="match status" value="1"/>
</dbReference>
<keyword evidence="6 11" id="KW-0375">Hydrogen ion transport</keyword>
<dbReference type="Proteomes" id="UP000557688">
    <property type="component" value="Unassembled WGS sequence"/>
</dbReference>
<dbReference type="CDD" id="cd00310">
    <property type="entry name" value="ATP-synt_Fo_a_6"/>
    <property type="match status" value="1"/>
</dbReference>
<evidence type="ECO:0000256" key="6">
    <source>
        <dbReference type="ARBA" id="ARBA00022781"/>
    </source>
</evidence>
<evidence type="ECO:0000256" key="2">
    <source>
        <dbReference type="ARBA" id="ARBA00006810"/>
    </source>
</evidence>
<dbReference type="NCBIfam" id="NF004482">
    <property type="entry name" value="PRK05815.2-4"/>
    <property type="match status" value="1"/>
</dbReference>
<organism evidence="13 15">
    <name type="scientific">Endobacter medicaginis</name>
    <dbReference type="NCBI Taxonomy" id="1181271"/>
    <lineage>
        <taxon>Bacteria</taxon>
        <taxon>Pseudomonadati</taxon>
        <taxon>Pseudomonadota</taxon>
        <taxon>Alphaproteobacteria</taxon>
        <taxon>Acetobacterales</taxon>
        <taxon>Acetobacteraceae</taxon>
        <taxon>Endobacter</taxon>
    </lineage>
</organism>
<feature type="transmembrane region" description="Helical" evidence="11">
    <location>
        <begin position="189"/>
        <end position="213"/>
    </location>
</feature>
<dbReference type="InterPro" id="IPR000568">
    <property type="entry name" value="ATP_synth_F0_asu"/>
</dbReference>
<dbReference type="InterPro" id="IPR035908">
    <property type="entry name" value="F0_ATP_A_sf"/>
</dbReference>
<comment type="function">
    <text evidence="11 12">Key component of the proton channel; it plays a direct role in the translocation of protons across the membrane.</text>
</comment>
<protein>
    <recommendedName>
        <fullName evidence="11 12">ATP synthase subunit a</fullName>
    </recommendedName>
    <alternativeName>
        <fullName evidence="11">ATP synthase F0 sector subunit a</fullName>
    </alternativeName>
    <alternativeName>
        <fullName evidence="11">F-ATPase subunit 6</fullName>
    </alternativeName>
</protein>
<keyword evidence="5 11" id="KW-0812">Transmembrane</keyword>
<evidence type="ECO:0000256" key="9">
    <source>
        <dbReference type="ARBA" id="ARBA00023136"/>
    </source>
</evidence>
<dbReference type="EMBL" id="JABXXQ010000041">
    <property type="protein sequence ID" value="NVN29498.1"/>
    <property type="molecule type" value="Genomic_DNA"/>
</dbReference>
<feature type="transmembrane region" description="Helical" evidence="11">
    <location>
        <begin position="219"/>
        <end position="244"/>
    </location>
</feature>
<name>A0A839V2H1_9PROT</name>